<dbReference type="InterPro" id="IPR002499">
    <property type="entry name" value="Vault_N"/>
</dbReference>
<dbReference type="AlphaFoldDB" id="A0A813XFR3"/>
<dbReference type="InterPro" id="IPR036013">
    <property type="entry name" value="Band_7/SPFH_dom_sf"/>
</dbReference>
<dbReference type="InterPro" id="IPR039059">
    <property type="entry name" value="MVP"/>
</dbReference>
<dbReference type="FunFam" id="2.30.30.570:FF:000001">
    <property type="entry name" value="major vault protein-like"/>
    <property type="match status" value="1"/>
</dbReference>
<evidence type="ECO:0000313" key="15">
    <source>
        <dbReference type="EMBL" id="CAF0870911.1"/>
    </source>
</evidence>
<evidence type="ECO:0000256" key="5">
    <source>
        <dbReference type="ARBA" id="ARBA00022737"/>
    </source>
</evidence>
<feature type="repeat" description="MVP" evidence="8">
    <location>
        <begin position="281"/>
        <end position="329"/>
    </location>
</feature>
<keyword evidence="6" id="KW-0539">Nucleus</keyword>
<keyword evidence="18" id="KW-1185">Reference proteome</keyword>
<dbReference type="Pfam" id="PF17796">
    <property type="entry name" value="Vault_4"/>
    <property type="match status" value="1"/>
</dbReference>
<evidence type="ECO:0000256" key="2">
    <source>
        <dbReference type="ARBA" id="ARBA00004496"/>
    </source>
</evidence>
<organism evidence="15 18">
    <name type="scientific">Didymodactylos carnosus</name>
    <dbReference type="NCBI Taxonomy" id="1234261"/>
    <lineage>
        <taxon>Eukaryota</taxon>
        <taxon>Metazoa</taxon>
        <taxon>Spiralia</taxon>
        <taxon>Gnathifera</taxon>
        <taxon>Rotifera</taxon>
        <taxon>Eurotatoria</taxon>
        <taxon>Bdelloidea</taxon>
        <taxon>Philodinida</taxon>
        <taxon>Philodinidae</taxon>
        <taxon>Didymodactylos</taxon>
    </lineage>
</organism>
<keyword evidence="7 8" id="KW-0687">Ribonucleoprotein</keyword>
<evidence type="ECO:0000256" key="4">
    <source>
        <dbReference type="ARBA" id="ARBA00022490"/>
    </source>
</evidence>
<proteinExistence type="predicted"/>
<gene>
    <name evidence="15" type="ORF">GPM918_LOCUS7093</name>
    <name evidence="14" type="ORF">OVA965_LOCUS1456</name>
    <name evidence="17" type="ORF">SRO942_LOCUS7093</name>
    <name evidence="16" type="ORF">TMI583_LOCUS1457</name>
</gene>
<evidence type="ECO:0000256" key="6">
    <source>
        <dbReference type="ARBA" id="ARBA00023242"/>
    </source>
</evidence>
<dbReference type="Proteomes" id="UP000677228">
    <property type="component" value="Unassembled WGS sequence"/>
</dbReference>
<dbReference type="FunFam" id="2.30.30.550:FF:000001">
    <property type="entry name" value="major vault protein-like"/>
    <property type="match status" value="3"/>
</dbReference>
<dbReference type="Pfam" id="PF17795">
    <property type="entry name" value="Vault_3"/>
    <property type="match status" value="1"/>
</dbReference>
<feature type="domain" description="Major vault protein repeat" evidence="9">
    <location>
        <begin position="168"/>
        <end position="208"/>
    </location>
</feature>
<dbReference type="InterPro" id="IPR041136">
    <property type="entry name" value="Vault_4"/>
</dbReference>
<dbReference type="FunFam" id="2.30.30.560:FF:000001">
    <property type="entry name" value="major vault protein-like"/>
    <property type="match status" value="1"/>
</dbReference>
<dbReference type="PANTHER" id="PTHR14165">
    <property type="entry name" value="MAJOR VAULT PROTEIN"/>
    <property type="match status" value="1"/>
</dbReference>
<dbReference type="GO" id="GO:1990904">
    <property type="term" value="C:ribonucleoprotein complex"/>
    <property type="evidence" value="ECO:0007669"/>
    <property type="project" value="UniProtKB-UniRule"/>
</dbReference>
<dbReference type="OrthoDB" id="6125719at2759"/>
<evidence type="ECO:0000313" key="17">
    <source>
        <dbReference type="EMBL" id="CAF3658204.1"/>
    </source>
</evidence>
<dbReference type="InterPro" id="IPR040989">
    <property type="entry name" value="Vault_3"/>
</dbReference>
<comment type="caution">
    <text evidence="15">The sequence shown here is derived from an EMBL/GenBank/DDBJ whole genome shotgun (WGS) entry which is preliminary data.</text>
</comment>
<evidence type="ECO:0000259" key="10">
    <source>
        <dbReference type="Pfam" id="PF11978"/>
    </source>
</evidence>
<reference evidence="15" key="1">
    <citation type="submission" date="2021-02" db="EMBL/GenBank/DDBJ databases">
        <authorList>
            <person name="Nowell W R."/>
        </authorList>
    </citation>
    <scope>NUCLEOTIDE SEQUENCE</scope>
</reference>
<dbReference type="Pfam" id="PF01505">
    <property type="entry name" value="Vault"/>
    <property type="match status" value="4"/>
</dbReference>
<feature type="domain" description="Major vault protein repeat" evidence="9">
    <location>
        <begin position="222"/>
        <end position="264"/>
    </location>
</feature>
<feature type="domain" description="Major vault protein repeat" evidence="11">
    <location>
        <begin position="276"/>
        <end position="322"/>
    </location>
</feature>
<dbReference type="InterPro" id="IPR043023">
    <property type="entry name" value="MVP_rep_sf"/>
</dbReference>
<feature type="domain" description="Major vault protein repeat" evidence="12">
    <location>
        <begin position="454"/>
        <end position="515"/>
    </location>
</feature>
<dbReference type="Proteomes" id="UP000663829">
    <property type="component" value="Unassembled WGS sequence"/>
</dbReference>
<evidence type="ECO:0000259" key="13">
    <source>
        <dbReference type="Pfam" id="PF17796"/>
    </source>
</evidence>
<dbReference type="EMBL" id="CAJNOK010000269">
    <property type="protein sequence ID" value="CAF0741315.1"/>
    <property type="molecule type" value="Genomic_DNA"/>
</dbReference>
<dbReference type="FunFam" id="2.30.30.560:FF:000002">
    <property type="entry name" value="Major vault protein-alpha"/>
    <property type="match status" value="1"/>
</dbReference>
<dbReference type="CDD" id="cd08825">
    <property type="entry name" value="MVP_shoulder"/>
    <property type="match status" value="1"/>
</dbReference>
<dbReference type="Gene3D" id="2.30.30.560">
    <property type="match status" value="2"/>
</dbReference>
<dbReference type="Gene3D" id="2.30.30.620">
    <property type="match status" value="1"/>
</dbReference>
<feature type="repeat" description="MVP" evidence="8">
    <location>
        <begin position="225"/>
        <end position="279"/>
    </location>
</feature>
<feature type="repeat" description="MVP" evidence="8">
    <location>
        <begin position="119"/>
        <end position="171"/>
    </location>
</feature>
<dbReference type="EMBL" id="CAJOBC010001136">
    <property type="protein sequence ID" value="CAF3658204.1"/>
    <property type="molecule type" value="Genomic_DNA"/>
</dbReference>
<keyword evidence="4 8" id="KW-0963">Cytoplasm</keyword>
<evidence type="ECO:0000313" key="14">
    <source>
        <dbReference type="EMBL" id="CAF0741315.1"/>
    </source>
</evidence>
<dbReference type="EMBL" id="CAJNOQ010001136">
    <property type="protein sequence ID" value="CAF0870911.1"/>
    <property type="molecule type" value="Genomic_DNA"/>
</dbReference>
<dbReference type="InterPro" id="IPR041139">
    <property type="entry name" value="MVP_rep_dom"/>
</dbReference>
<evidence type="ECO:0000256" key="7">
    <source>
        <dbReference type="ARBA" id="ARBA00023274"/>
    </source>
</evidence>
<feature type="repeat" description="MVP" evidence="8">
    <location>
        <begin position="330"/>
        <end position="382"/>
    </location>
</feature>
<dbReference type="Gene3D" id="2.30.30.570">
    <property type="match status" value="2"/>
</dbReference>
<evidence type="ECO:0000259" key="9">
    <source>
        <dbReference type="Pfam" id="PF01505"/>
    </source>
</evidence>
<evidence type="ECO:0000259" key="12">
    <source>
        <dbReference type="Pfam" id="PF17795"/>
    </source>
</evidence>
<feature type="repeat" description="MVP" evidence="8">
    <location>
        <begin position="58"/>
        <end position="118"/>
    </location>
</feature>
<dbReference type="InterPro" id="IPR021870">
    <property type="entry name" value="MVP_shoulder"/>
</dbReference>
<sequence length="855" mass="96183">MADPKSSGVYRIPPYYYIHVLDQNSNVPRLEVGPKTFVKQDHEKVLLGPEKHIIIPPRHYCVIENPAMRDKKGQVLIDTHGQVRLLHADLAIKFTQEPFPLFPGEVLKQAVTPLKVIEPNCALRLRAVLDFVDEAGTPIKAGDEWLFEGPGTYYPRKEVAVEEQIKATILKPTEAVRLRAKKEMIDRDGQPRETGEEWLNRTTGSYLPLATEEVVKVVQPIVLTDKKAVHLRAIRTFKDTFGNKRLHGEEWLIYAKDTETYIPDVYEEVVGDIMVTALTSRQYCVILDPVGKNGKPQLGRKELVRGEKTFFLQPGEKLAKGIQDIYVLEEDEGLILKCTEAFKEDGKIIRSPGDRWMIRGPKDYIPAVESEVVLRRKAIPLDVNEGIYVRDVKTGKIRSVIGNTYLLTENEELWEKELPVQTEQLLNLDPRYFEDTEKQQQQQALIPPRDKSKVITYRVPHNAAVQMYDYKAKKARIVFGPELVMLGPDEQFTVLNLSGGKPKFPNRIRAICLLLGPEFSSDIVTIESADHARLSLKLSYNWHFDIKHDDNEKVVASIFSVPDFIGDFCKAIAARIRGAVAGVNFDDFHKNSARIIRASVFGIEKGTSKVNNRFVFAQNNLVLTSIDIQSVEPVDQRTREALQKSVQLAIEITTNSQEAHAKHVAEKTEQEARGHLERQKIHDEAEAEKERRNLLLLNALSAAVEATGQAKAEAQSRAESAKIEGEAAVDTARLRAEASRIEAEVELYRLTKARELELEYSKLTSELEVDRAQRMTNIEIEEFQKHVAAIGAKTIQAIATSGPDMQVKLLQSLGIKSTLITDGRSPINLFNTAMSMVGNIQQPTSATSSLLSTTN</sequence>
<dbReference type="InterPro" id="IPR041134">
    <property type="entry name" value="Vault_2"/>
</dbReference>
<feature type="domain" description="Major vault protein shoulder" evidence="10">
    <location>
        <begin position="516"/>
        <end position="635"/>
    </location>
</feature>
<feature type="domain" description="Major vault protein repeat" evidence="13">
    <location>
        <begin position="378"/>
        <end position="426"/>
    </location>
</feature>
<dbReference type="Pfam" id="PF11978">
    <property type="entry name" value="MVP_shoulder"/>
    <property type="match status" value="1"/>
</dbReference>
<evidence type="ECO:0000313" key="16">
    <source>
        <dbReference type="EMBL" id="CAF3518817.1"/>
    </source>
</evidence>
<evidence type="ECO:0000259" key="11">
    <source>
        <dbReference type="Pfam" id="PF17794"/>
    </source>
</evidence>
<feature type="domain" description="Major vault protein repeat" evidence="11">
    <location>
        <begin position="53"/>
        <end position="110"/>
    </location>
</feature>
<dbReference type="Gene3D" id="2.30.30.550">
    <property type="entry name" value="Major Vault Protein repeat"/>
    <property type="match status" value="4"/>
</dbReference>
<dbReference type="FunFam" id="3.30.479.30:FF:000010">
    <property type="entry name" value="major vault protein-like"/>
    <property type="match status" value="1"/>
</dbReference>
<dbReference type="Proteomes" id="UP000681722">
    <property type="component" value="Unassembled WGS sequence"/>
</dbReference>
<dbReference type="Proteomes" id="UP000682733">
    <property type="component" value="Unassembled WGS sequence"/>
</dbReference>
<keyword evidence="5" id="KW-0677">Repeat</keyword>
<evidence type="ECO:0000256" key="3">
    <source>
        <dbReference type="ARBA" id="ARBA00018296"/>
    </source>
</evidence>
<dbReference type="InterPro" id="IPR043179">
    <property type="entry name" value="Vault_2_sf"/>
</dbReference>
<dbReference type="PANTHER" id="PTHR14165:SF3">
    <property type="entry name" value="MAJOR VAULT PROTEIN"/>
    <property type="match status" value="1"/>
</dbReference>
<dbReference type="GO" id="GO:0005634">
    <property type="term" value="C:nucleus"/>
    <property type="evidence" value="ECO:0007669"/>
    <property type="project" value="UniProtKB-SubCell"/>
</dbReference>
<dbReference type="Gene3D" id="3.30.479.30">
    <property type="entry name" value="Band 7 domain"/>
    <property type="match status" value="1"/>
</dbReference>
<feature type="repeat" description="MVP" evidence="8">
    <location>
        <begin position="172"/>
        <end position="224"/>
    </location>
</feature>
<accession>A0A813XFR3</accession>
<protein>
    <recommendedName>
        <fullName evidence="3">Major vault protein</fullName>
    </recommendedName>
</protein>
<dbReference type="Pfam" id="PF17794">
    <property type="entry name" value="Vault_2"/>
    <property type="match status" value="2"/>
</dbReference>
<dbReference type="Gene3D" id="6.10.250.720">
    <property type="match status" value="1"/>
</dbReference>
<feature type="domain" description="Major vault protein repeat" evidence="9">
    <location>
        <begin position="115"/>
        <end position="156"/>
    </location>
</feature>
<comment type="subcellular location">
    <subcellularLocation>
        <location evidence="2 8">Cytoplasm</location>
    </subcellularLocation>
    <subcellularLocation>
        <location evidence="1">Nucleus</location>
    </subcellularLocation>
</comment>
<evidence type="ECO:0000256" key="8">
    <source>
        <dbReference type="PROSITE-ProRule" id="PRU00571"/>
    </source>
</evidence>
<dbReference type="PROSITE" id="PS51224">
    <property type="entry name" value="MVP"/>
    <property type="match status" value="6"/>
</dbReference>
<feature type="domain" description="Major vault protein repeat" evidence="9">
    <location>
        <begin position="326"/>
        <end position="366"/>
    </location>
</feature>
<evidence type="ECO:0000313" key="18">
    <source>
        <dbReference type="Proteomes" id="UP000663829"/>
    </source>
</evidence>
<name>A0A813XFR3_9BILA</name>
<dbReference type="EMBL" id="CAJOBA010000269">
    <property type="protein sequence ID" value="CAF3518817.1"/>
    <property type="molecule type" value="Genomic_DNA"/>
</dbReference>
<evidence type="ECO:0000256" key="1">
    <source>
        <dbReference type="ARBA" id="ARBA00004123"/>
    </source>
</evidence>
<dbReference type="PROSITE" id="PS50096">
    <property type="entry name" value="IQ"/>
    <property type="match status" value="1"/>
</dbReference>
<dbReference type="GO" id="GO:0005737">
    <property type="term" value="C:cytoplasm"/>
    <property type="evidence" value="ECO:0007669"/>
    <property type="project" value="UniProtKB-SubCell"/>
</dbReference>
<dbReference type="Gene3D" id="6.20.380.10">
    <property type="match status" value="1"/>
</dbReference>
<dbReference type="FunFam" id="2.30.30.570:FF:000002">
    <property type="entry name" value="Major vault protein-alpha"/>
    <property type="match status" value="1"/>
</dbReference>